<dbReference type="Gene3D" id="3.40.50.300">
    <property type="entry name" value="P-loop containing nucleotide triphosphate hydrolases"/>
    <property type="match status" value="2"/>
</dbReference>
<keyword evidence="9" id="KW-1185">Reference proteome</keyword>
<comment type="caution">
    <text evidence="8">The sequence shown here is derived from an EMBL/GenBank/DDBJ whole genome shotgun (WGS) entry which is preliminary data.</text>
</comment>
<dbReference type="PANTHER" id="PTHR11070:SF2">
    <property type="entry name" value="ATP-DEPENDENT DNA HELICASE SRS2"/>
    <property type="match status" value="1"/>
</dbReference>
<dbReference type="InterPro" id="IPR014016">
    <property type="entry name" value="UvrD-like_ATP-bd"/>
</dbReference>
<keyword evidence="4 5" id="KW-0067">ATP-binding</keyword>
<evidence type="ECO:0000256" key="2">
    <source>
        <dbReference type="ARBA" id="ARBA00022801"/>
    </source>
</evidence>
<feature type="region of interest" description="Disordered" evidence="6">
    <location>
        <begin position="473"/>
        <end position="511"/>
    </location>
</feature>
<gene>
    <name evidence="8" type="ORF">G3I59_09015</name>
</gene>
<dbReference type="EMBL" id="JAAGNC010000061">
    <property type="protein sequence ID" value="NEC55729.1"/>
    <property type="molecule type" value="Genomic_DNA"/>
</dbReference>
<evidence type="ECO:0000256" key="6">
    <source>
        <dbReference type="SAM" id="MobiDB-lite"/>
    </source>
</evidence>
<evidence type="ECO:0000256" key="1">
    <source>
        <dbReference type="ARBA" id="ARBA00022741"/>
    </source>
</evidence>
<dbReference type="PROSITE" id="PS51198">
    <property type="entry name" value="UVRD_HELICASE_ATP_BIND"/>
    <property type="match status" value="1"/>
</dbReference>
<dbReference type="Pfam" id="PF00580">
    <property type="entry name" value="UvrD-helicase"/>
    <property type="match status" value="1"/>
</dbReference>
<keyword evidence="1 5" id="KW-0547">Nucleotide-binding</keyword>
<evidence type="ECO:0000313" key="8">
    <source>
        <dbReference type="EMBL" id="NEC55729.1"/>
    </source>
</evidence>
<dbReference type="Proteomes" id="UP000470404">
    <property type="component" value="Unassembled WGS sequence"/>
</dbReference>
<dbReference type="RefSeq" id="WP_157905175.1">
    <property type="nucleotide sequence ID" value="NZ_JAAGNC010000061.1"/>
</dbReference>
<evidence type="ECO:0000256" key="4">
    <source>
        <dbReference type="ARBA" id="ARBA00022840"/>
    </source>
</evidence>
<dbReference type="InterPro" id="IPR000212">
    <property type="entry name" value="DNA_helicase_UvrD/REP"/>
</dbReference>
<protein>
    <submittedName>
        <fullName evidence="8">UvrD-helicase domain-containing protein</fullName>
    </submittedName>
</protein>
<dbReference type="PANTHER" id="PTHR11070">
    <property type="entry name" value="UVRD / RECB / PCRA DNA HELICASE FAMILY MEMBER"/>
    <property type="match status" value="1"/>
</dbReference>
<sequence length="615" mass="67473">MTSLEQRRAAAVRHQRRAIELAAPLYVQACPGAGKTRVIVDRHLSSPRRPGRGRAVVSFTHVACDEVTRRCREAGLPQLAAFPNFVGTIDTFIWRYLVRPFLDFGRTWNRIDSWDRVNATVAVWDGEISHTLRLSDFQWSREPGADECQASLQFNTRNARAYRTLEKKNLLDAAARRAVDQRNKLALQGNLTGHEARIRALRSLLQRPADVASLVAGRFDEIVIDEAQDCSALDLAILAELRDVGIPLVFVCDPDQAIYEFRGAQPDRVRTFGESLGSRIDLAGNWRSSPAICALAATLRPASAARPMDDPVGPNHDEQAEILLIPVEKSNTTPPLAVFNDYADEKEIAAERRLVLAHAAAKLPTTTQSTAPAAPANRTARAGWAVRVAGSETAYATLRDTAYEILERAILCYWYTDADIENRTIAVACEQLGIDRSRLRHLAACMAAALPAPGEPPSTGWCTAANNYLRTAPPVPGMTRRDNRGSLRGSGSGATAKETKQDAASEPSVRTRARVIHQVKGEEEEAVLVIVPDDNRADVLVRGWLSGHHTGDIAESLRVLYVAATRAQRLLALALPSRHCDEIAKWLTARDVPAQIAAEIKDSNVVADTGSERRE</sequence>
<evidence type="ECO:0000256" key="3">
    <source>
        <dbReference type="ARBA" id="ARBA00022806"/>
    </source>
</evidence>
<evidence type="ECO:0000259" key="7">
    <source>
        <dbReference type="PROSITE" id="PS51198"/>
    </source>
</evidence>
<keyword evidence="2 5" id="KW-0378">Hydrolase</keyword>
<organism evidence="8 9">
    <name type="scientific">Amycolatopsis rubida</name>
    <dbReference type="NCBI Taxonomy" id="112413"/>
    <lineage>
        <taxon>Bacteria</taxon>
        <taxon>Bacillati</taxon>
        <taxon>Actinomycetota</taxon>
        <taxon>Actinomycetes</taxon>
        <taxon>Pseudonocardiales</taxon>
        <taxon>Pseudonocardiaceae</taxon>
        <taxon>Amycolatopsis</taxon>
    </lineage>
</organism>
<dbReference type="SUPFAM" id="SSF52540">
    <property type="entry name" value="P-loop containing nucleoside triphosphate hydrolases"/>
    <property type="match status" value="1"/>
</dbReference>
<feature type="binding site" evidence="5">
    <location>
        <begin position="29"/>
        <end position="36"/>
    </location>
    <ligand>
        <name>ATP</name>
        <dbReference type="ChEBI" id="CHEBI:30616"/>
    </ligand>
</feature>
<evidence type="ECO:0000313" key="9">
    <source>
        <dbReference type="Proteomes" id="UP000470404"/>
    </source>
</evidence>
<proteinExistence type="predicted"/>
<feature type="domain" description="UvrD-like helicase ATP-binding" evidence="7">
    <location>
        <begin position="8"/>
        <end position="289"/>
    </location>
</feature>
<dbReference type="InterPro" id="IPR027417">
    <property type="entry name" value="P-loop_NTPase"/>
</dbReference>
<keyword evidence="3 5" id="KW-0347">Helicase</keyword>
<reference evidence="8 9" key="1">
    <citation type="submission" date="2020-01" db="EMBL/GenBank/DDBJ databases">
        <title>Insect and environment-associated Actinomycetes.</title>
        <authorList>
            <person name="Currrie C."/>
            <person name="Chevrette M."/>
            <person name="Carlson C."/>
            <person name="Stubbendieck R."/>
            <person name="Wendt-Pienkowski E."/>
        </authorList>
    </citation>
    <scope>NUCLEOTIDE SEQUENCE [LARGE SCALE GENOMIC DNA]</scope>
    <source>
        <strain evidence="8 9">SID8386</strain>
    </source>
</reference>
<accession>A0ABX0BJP7</accession>
<evidence type="ECO:0000256" key="5">
    <source>
        <dbReference type="PROSITE-ProRule" id="PRU00560"/>
    </source>
</evidence>
<name>A0ABX0BJP7_9PSEU</name>